<dbReference type="CDD" id="cd00130">
    <property type="entry name" value="PAS"/>
    <property type="match status" value="1"/>
</dbReference>
<dbReference type="Proteomes" id="UP000235916">
    <property type="component" value="Unassembled WGS sequence"/>
</dbReference>
<feature type="region of interest" description="Disordered" evidence="4">
    <location>
        <begin position="1"/>
        <end position="76"/>
    </location>
</feature>
<dbReference type="Pfam" id="PF12833">
    <property type="entry name" value="HTH_18"/>
    <property type="match status" value="1"/>
</dbReference>
<evidence type="ECO:0000256" key="2">
    <source>
        <dbReference type="ARBA" id="ARBA00023125"/>
    </source>
</evidence>
<name>A0A2N8KZA9_9BURK</name>
<evidence type="ECO:0000313" key="7">
    <source>
        <dbReference type="Proteomes" id="UP000235916"/>
    </source>
</evidence>
<dbReference type="InterPro" id="IPR018060">
    <property type="entry name" value="HTH_AraC"/>
</dbReference>
<dbReference type="InterPro" id="IPR000014">
    <property type="entry name" value="PAS"/>
</dbReference>
<dbReference type="SMART" id="SM00342">
    <property type="entry name" value="HTH_ARAC"/>
    <property type="match status" value="1"/>
</dbReference>
<evidence type="ECO:0000259" key="5">
    <source>
        <dbReference type="PROSITE" id="PS01124"/>
    </source>
</evidence>
<dbReference type="PRINTS" id="PR00032">
    <property type="entry name" value="HTHARAC"/>
</dbReference>
<dbReference type="SUPFAM" id="SSF46689">
    <property type="entry name" value="Homeodomain-like"/>
    <property type="match status" value="1"/>
</dbReference>
<organism evidence="6 7">
    <name type="scientific">Kinneretia aquatilis</name>
    <dbReference type="NCBI Taxonomy" id="2070761"/>
    <lineage>
        <taxon>Bacteria</taxon>
        <taxon>Pseudomonadati</taxon>
        <taxon>Pseudomonadota</taxon>
        <taxon>Betaproteobacteria</taxon>
        <taxon>Burkholderiales</taxon>
        <taxon>Sphaerotilaceae</taxon>
        <taxon>Roseateles</taxon>
    </lineage>
</organism>
<dbReference type="InterPro" id="IPR013656">
    <property type="entry name" value="PAS_4"/>
</dbReference>
<keyword evidence="3" id="KW-0804">Transcription</keyword>
<dbReference type="InterPro" id="IPR035965">
    <property type="entry name" value="PAS-like_dom_sf"/>
</dbReference>
<dbReference type="SUPFAM" id="SSF55785">
    <property type="entry name" value="PYP-like sensor domain (PAS domain)"/>
    <property type="match status" value="1"/>
</dbReference>
<dbReference type="PROSITE" id="PS00041">
    <property type="entry name" value="HTH_ARAC_FAMILY_1"/>
    <property type="match status" value="1"/>
</dbReference>
<dbReference type="PANTHER" id="PTHR46796">
    <property type="entry name" value="HTH-TYPE TRANSCRIPTIONAL ACTIVATOR RHAS-RELATED"/>
    <property type="match status" value="1"/>
</dbReference>
<dbReference type="GO" id="GO:0003700">
    <property type="term" value="F:DNA-binding transcription factor activity"/>
    <property type="evidence" value="ECO:0007669"/>
    <property type="project" value="InterPro"/>
</dbReference>
<dbReference type="InterPro" id="IPR018062">
    <property type="entry name" value="HTH_AraC-typ_CS"/>
</dbReference>
<dbReference type="InterPro" id="IPR020449">
    <property type="entry name" value="Tscrpt_reg_AraC-type_HTH"/>
</dbReference>
<proteinExistence type="predicted"/>
<evidence type="ECO:0000256" key="4">
    <source>
        <dbReference type="SAM" id="MobiDB-lite"/>
    </source>
</evidence>
<dbReference type="Gene3D" id="3.30.450.20">
    <property type="entry name" value="PAS domain"/>
    <property type="match status" value="1"/>
</dbReference>
<dbReference type="PROSITE" id="PS01124">
    <property type="entry name" value="HTH_ARAC_FAMILY_2"/>
    <property type="match status" value="1"/>
</dbReference>
<reference evidence="6 7" key="1">
    <citation type="submission" date="2018-01" db="EMBL/GenBank/DDBJ databases">
        <title>Draft genome sequence of Paucibacter aquatile CR182 isolated from freshwater of the Nakdong River.</title>
        <authorList>
            <person name="Choi A."/>
            <person name="Chung E.J."/>
        </authorList>
    </citation>
    <scope>NUCLEOTIDE SEQUENCE [LARGE SCALE GENOMIC DNA]</scope>
    <source>
        <strain evidence="6 7">CR182</strain>
    </source>
</reference>
<dbReference type="OrthoDB" id="6146868at2"/>
<feature type="domain" description="HTH araC/xylS-type" evidence="5">
    <location>
        <begin position="218"/>
        <end position="316"/>
    </location>
</feature>
<keyword evidence="1" id="KW-0805">Transcription regulation</keyword>
<comment type="caution">
    <text evidence="6">The sequence shown here is derived from an EMBL/GenBank/DDBJ whole genome shotgun (WGS) entry which is preliminary data.</text>
</comment>
<dbReference type="InterPro" id="IPR050204">
    <property type="entry name" value="AraC_XylS_family_regulators"/>
</dbReference>
<dbReference type="Pfam" id="PF08448">
    <property type="entry name" value="PAS_4"/>
    <property type="match status" value="1"/>
</dbReference>
<dbReference type="AlphaFoldDB" id="A0A2N8KZA9"/>
<sequence length="332" mass="36580">MARFYHPHVSSPPAAAARRRRRSPPGQALPTQGKRHRDLPCKGGEIRIFQRRCGHRKNSRRDSMPPLPRSAAAPAAAAPSAAEQALLFGAAQTALLFDGVPGYLFVVKDRAGRYVSFNQSLQQRLGLSCDEQLHGRPAAEIWPADLAARYREQDEWVLTRQQPLLYQLDPILLPDRQPGWCVTHKYPLCSREGELAGLLCLSRDVPGVPRGAAEAGLVQAVDRMTKHSERRVLLSELAEEAGLSPERLSALVKRIYGLSPMAFILRSRVRAACALLRGTQEPLLEVALACGFYDQAQFSRQFKSIVGMAPSSYRQQAAHTPGGAGVWEPPDL</sequence>
<evidence type="ECO:0000256" key="3">
    <source>
        <dbReference type="ARBA" id="ARBA00023163"/>
    </source>
</evidence>
<feature type="compositionally biased region" description="Basic residues" evidence="4">
    <location>
        <begin position="49"/>
        <end position="59"/>
    </location>
</feature>
<evidence type="ECO:0000256" key="1">
    <source>
        <dbReference type="ARBA" id="ARBA00023015"/>
    </source>
</evidence>
<gene>
    <name evidence="6" type="ORF">C1O66_15545</name>
</gene>
<evidence type="ECO:0000313" key="6">
    <source>
        <dbReference type="EMBL" id="PND38798.1"/>
    </source>
</evidence>
<dbReference type="EMBL" id="POSP01000003">
    <property type="protein sequence ID" value="PND38798.1"/>
    <property type="molecule type" value="Genomic_DNA"/>
</dbReference>
<dbReference type="Gene3D" id="1.10.10.60">
    <property type="entry name" value="Homeodomain-like"/>
    <property type="match status" value="1"/>
</dbReference>
<dbReference type="GO" id="GO:0043565">
    <property type="term" value="F:sequence-specific DNA binding"/>
    <property type="evidence" value="ECO:0007669"/>
    <property type="project" value="InterPro"/>
</dbReference>
<accession>A0A2N8KZA9</accession>
<dbReference type="InterPro" id="IPR009057">
    <property type="entry name" value="Homeodomain-like_sf"/>
</dbReference>
<keyword evidence="2" id="KW-0238">DNA-binding</keyword>
<dbReference type="PANTHER" id="PTHR46796:SF13">
    <property type="entry name" value="HTH-TYPE TRANSCRIPTIONAL ACTIVATOR RHAS"/>
    <property type="match status" value="1"/>
</dbReference>
<protein>
    <submittedName>
        <fullName evidence="6">AraC family transcriptional regulator</fullName>
    </submittedName>
</protein>
<keyword evidence="7" id="KW-1185">Reference proteome</keyword>